<dbReference type="Proteomes" id="UP000182409">
    <property type="component" value="Unassembled WGS sequence"/>
</dbReference>
<dbReference type="EMBL" id="FNSD01000001">
    <property type="protein sequence ID" value="SEC01640.1"/>
    <property type="molecule type" value="Genomic_DNA"/>
</dbReference>
<feature type="transmembrane region" description="Helical" evidence="1">
    <location>
        <begin position="57"/>
        <end position="75"/>
    </location>
</feature>
<dbReference type="OrthoDB" id="9788974at2"/>
<keyword evidence="1" id="KW-0812">Transmembrane</keyword>
<evidence type="ECO:0000313" key="2">
    <source>
        <dbReference type="EMBL" id="SEC01640.1"/>
    </source>
</evidence>
<feature type="transmembrane region" description="Helical" evidence="1">
    <location>
        <begin position="82"/>
        <end position="101"/>
    </location>
</feature>
<name>A0A1H4P2H5_9BACT</name>
<evidence type="ECO:0000313" key="3">
    <source>
        <dbReference type="Proteomes" id="UP000182409"/>
    </source>
</evidence>
<gene>
    <name evidence="2" type="ORF">SAMN05443244_2433</name>
</gene>
<dbReference type="RefSeq" id="WP_074654300.1">
    <property type="nucleotide sequence ID" value="NZ_FNSD01000001.1"/>
</dbReference>
<keyword evidence="1" id="KW-1133">Transmembrane helix</keyword>
<evidence type="ECO:0000256" key="1">
    <source>
        <dbReference type="SAM" id="Phobius"/>
    </source>
</evidence>
<feature type="transmembrane region" description="Helical" evidence="1">
    <location>
        <begin position="21"/>
        <end position="37"/>
    </location>
</feature>
<keyword evidence="1" id="KW-0472">Membrane</keyword>
<reference evidence="2 3" key="1">
    <citation type="submission" date="2016-10" db="EMBL/GenBank/DDBJ databases">
        <authorList>
            <person name="de Groot N.N."/>
        </authorList>
    </citation>
    <scope>NUCLEOTIDE SEQUENCE [LARGE SCALE GENOMIC DNA]</scope>
    <source>
        <strain evidence="2 3">AB35.6</strain>
    </source>
</reference>
<dbReference type="PANTHER" id="PTHR36974">
    <property type="entry name" value="MEMBRANE PROTEIN-RELATED"/>
    <property type="match status" value="1"/>
</dbReference>
<proteinExistence type="predicted"/>
<dbReference type="PANTHER" id="PTHR36974:SF1">
    <property type="entry name" value="DOXX FAMILY MEMBRANE PROTEIN"/>
    <property type="match status" value="1"/>
</dbReference>
<feature type="transmembrane region" description="Helical" evidence="1">
    <location>
        <begin position="121"/>
        <end position="139"/>
    </location>
</feature>
<protein>
    <submittedName>
        <fullName evidence="2">Uncharacterized membrane protein</fullName>
    </submittedName>
</protein>
<accession>A0A1H4P2H5</accession>
<sequence>MSKLFSLRRSRTSPLQDAARIGLGLTLMFAGTSHLTFARKPFKAQVPPWIPMDVDDVVLLSGVGEITLGAALLLAPEEFRQLVGSAAAGFFTAIFPGNIAQYQHRRSAFGLDTDGKRFARLFFQPALVAWALWSTGAIGKK</sequence>
<dbReference type="AlphaFoldDB" id="A0A1H4P2H5"/>
<organism evidence="2 3">
    <name type="scientific">Terriglobus roseus</name>
    <dbReference type="NCBI Taxonomy" id="392734"/>
    <lineage>
        <taxon>Bacteria</taxon>
        <taxon>Pseudomonadati</taxon>
        <taxon>Acidobacteriota</taxon>
        <taxon>Terriglobia</taxon>
        <taxon>Terriglobales</taxon>
        <taxon>Acidobacteriaceae</taxon>
        <taxon>Terriglobus</taxon>
    </lineage>
</organism>